<evidence type="ECO:0000259" key="1">
    <source>
        <dbReference type="PROSITE" id="PS00028"/>
    </source>
</evidence>
<evidence type="ECO:0000313" key="3">
    <source>
        <dbReference type="Proteomes" id="UP000002612"/>
    </source>
</evidence>
<accession>Q636Z9</accession>
<dbReference type="AlphaFoldDB" id="Q636Z9"/>
<name>Q636Z9_BACCZ</name>
<protein>
    <recommendedName>
        <fullName evidence="1">C2H2-type domain-containing protein</fullName>
    </recommendedName>
</protein>
<dbReference type="EMBL" id="CP000001">
    <property type="protein sequence ID" value="AAU16830.1"/>
    <property type="molecule type" value="Genomic_DNA"/>
</dbReference>
<dbReference type="InterPro" id="IPR013087">
    <property type="entry name" value="Znf_C2H2_type"/>
</dbReference>
<proteinExistence type="predicted"/>
<gene>
    <name evidence="2" type="ordered locus">BCE33L3435</name>
</gene>
<dbReference type="Proteomes" id="UP000002612">
    <property type="component" value="Chromosome"/>
</dbReference>
<organism evidence="2 3">
    <name type="scientific">Bacillus cereus (strain ZK / E33L)</name>
    <dbReference type="NCBI Taxonomy" id="288681"/>
    <lineage>
        <taxon>Bacteria</taxon>
        <taxon>Bacillati</taxon>
        <taxon>Bacillota</taxon>
        <taxon>Bacilli</taxon>
        <taxon>Bacillales</taxon>
        <taxon>Bacillaceae</taxon>
        <taxon>Bacillus</taxon>
        <taxon>Bacillus cereus group</taxon>
    </lineage>
</organism>
<dbReference type="KEGG" id="bcz:BCE33L3435"/>
<reference evidence="3" key="1">
    <citation type="journal article" date="2006" name="J. Bacteriol.">
        <title>Pathogenomic sequence analysis of Bacillus cereus and Bacillus thuringiensis isolates closely related to Bacillus anthracis.</title>
        <authorList>
            <person name="Han C.S."/>
            <person name="Xie G."/>
            <person name="Challacombe J.F."/>
            <person name="Altherr M.R."/>
            <person name="Bhotika S.S."/>
            <person name="Brown N."/>
            <person name="Bruce D."/>
            <person name="Campbell C.S."/>
            <person name="Campbell M.L."/>
            <person name="Chen J."/>
            <person name="Chertkov O."/>
            <person name="Cleland C."/>
            <person name="Dimitrijevic M."/>
            <person name="Doggett N.A."/>
            <person name="Fawcett J.J."/>
            <person name="Glavina T."/>
            <person name="Goodwin L.A."/>
            <person name="Green L.D."/>
            <person name="Hill K.K."/>
            <person name="Hitchcock P."/>
            <person name="Jackson P.J."/>
            <person name="Keim P."/>
            <person name="Kewalramani A.R."/>
            <person name="Longmire J."/>
            <person name="Lucas S."/>
            <person name="Malfatti S."/>
            <person name="McMurry K."/>
            <person name="Meincke L.J."/>
            <person name="Misra M."/>
            <person name="Moseman B.L."/>
            <person name="Mundt M."/>
            <person name="Munk A.C."/>
            <person name="Okinaka R.T."/>
            <person name="Parson-Quintana B."/>
            <person name="Reilly L.P."/>
            <person name="Richardson P."/>
            <person name="Robinson D.L."/>
            <person name="Rubin E."/>
            <person name="Saunders E."/>
            <person name="Tapia R."/>
            <person name="Tesmer J.G."/>
            <person name="Thayer N."/>
            <person name="Thompson L.S."/>
            <person name="Tice H."/>
            <person name="Ticknor L.O."/>
            <person name="Wills P.L."/>
            <person name="Brettin T.S."/>
            <person name="Gilna P."/>
        </authorList>
    </citation>
    <scope>NUCLEOTIDE SEQUENCE [LARGE SCALE GENOMIC DNA]</scope>
    <source>
        <strain evidence="3">ZK / E33L</strain>
    </source>
</reference>
<sequence>MKNMNNVILQPAGKNNFNEDSTMSKGIDLSEIKPFLTEKDFEKLSQIYKEKNGLVHVWGIKNGIRNQSLWNKIKRGDVALFYGDWRFFASAIVTYKVQNADLARKLWGELKGGVTWEYIYFLDEIKNQSIHVRNVGDLLNYPSENPSIQGTRMLDEKKSEIMMDTFDFFSPTYVPAITEEQAEKELEVVIDELEQNTSLEREVKGRARKEQNIIRGYLFGTKKTCSCGICGEEYPVDLLVAAHIKKRAHCSRREKSDIKHIAIPMCKFGCDDLFERGYIGVQRGEVISLVDTEYLPKSVKDYIENIQGKTCDSWNVENDKYFEWHTNYHTKEF</sequence>
<feature type="domain" description="C2H2-type" evidence="1">
    <location>
        <begin position="225"/>
        <end position="249"/>
    </location>
</feature>
<evidence type="ECO:0000313" key="2">
    <source>
        <dbReference type="EMBL" id="AAU16830.1"/>
    </source>
</evidence>
<dbReference type="PROSITE" id="PS00028">
    <property type="entry name" value="ZINC_FINGER_C2H2_1"/>
    <property type="match status" value="1"/>
</dbReference>